<organism evidence="1 2">
    <name type="scientific">Aspergillus viridinutans</name>
    <dbReference type="NCBI Taxonomy" id="75553"/>
    <lineage>
        <taxon>Eukaryota</taxon>
        <taxon>Fungi</taxon>
        <taxon>Dikarya</taxon>
        <taxon>Ascomycota</taxon>
        <taxon>Pezizomycotina</taxon>
        <taxon>Eurotiomycetes</taxon>
        <taxon>Eurotiomycetidae</taxon>
        <taxon>Eurotiales</taxon>
        <taxon>Aspergillaceae</taxon>
        <taxon>Aspergillus</taxon>
        <taxon>Aspergillus subgen. Fumigati</taxon>
    </lineage>
</organism>
<name>A0A9P3F4C0_ASPVI</name>
<evidence type="ECO:0000313" key="1">
    <source>
        <dbReference type="EMBL" id="GIK00896.1"/>
    </source>
</evidence>
<gene>
    <name evidence="1" type="ORF">Aspvir_004925</name>
</gene>
<dbReference type="RefSeq" id="XP_043124082.1">
    <property type="nucleotide sequence ID" value="XM_043268147.1"/>
</dbReference>
<dbReference type="GeneID" id="66932907"/>
<sequence length="729" mass="80500">MTLVFRAQRGSLQQLQIGMPDIMSTLSLAQSAWGWVGGLRVVSSILTNLHGAFAEEAAKKLAASIQVGPAVYCLFTSDGCKVCLDDSNPPFSEDFPTQLVGLSICAIAHVCGGANAVELFMQFLAPTLLKLQEAYESLHLQLIHNKAKILNEGATRGLTEIFTAAVDQLNLPYWNPSQHTNERESTIDESAAITDMHYVNSFLRWVTLPGKETYFTRSIMVVHVAACMKAVGYRIGEIQVWDGSGARPRAFGSNSVVLVTGGSWDTDPFLEEQDSCVMPTYTHHYHFSTAGAMFSNAFRNKVNIPPEVFPTFFEYTHSCIRSQLHLTWIVQTPSEYERFRGIRSDRSPLHNRGGTKKLLAKAVWTYQETKPSPISVRLASLFFPQSAEVFGICDERLSNPESLENILRQSFDYTNVQQQRDLATFRVITVSIVIAVASVLAGEDFNNLRHCIYLDLESSFWQHILCPMVDDIFSARLELSRAVFLLAAVHAGCDPLLSEKINFKDELVGWRNGIYTVQPALIVDMDPASKTPLLGCYEGFCANTAVRPNGAIISSSESDMRLYIDNSLRTEGGESDTSIQALSLSTPYIGPPDKRYADVPLYLNIERSPFATEPEILFHGRIGGRSIGTAGVKDAMITIVSSLKGQENCPGHEASTKVVNIIASRWAARKYNKPVGQWGDLHSFVSVCDNPSWALFLAGQSIHFDGRIVYDCIECTAKGMLPGSVLVGF</sequence>
<dbReference type="OrthoDB" id="4260078at2759"/>
<proteinExistence type="predicted"/>
<keyword evidence="2" id="KW-1185">Reference proteome</keyword>
<protein>
    <submittedName>
        <fullName evidence="1">Uncharacterized protein</fullName>
    </submittedName>
</protein>
<dbReference type="EMBL" id="BOPL01000002">
    <property type="protein sequence ID" value="GIK00896.1"/>
    <property type="molecule type" value="Genomic_DNA"/>
</dbReference>
<accession>A0A9P3F4C0</accession>
<dbReference type="AlphaFoldDB" id="A0A9P3F4C0"/>
<comment type="caution">
    <text evidence="1">The sequence shown here is derived from an EMBL/GenBank/DDBJ whole genome shotgun (WGS) entry which is preliminary data.</text>
</comment>
<dbReference type="Proteomes" id="UP000710440">
    <property type="component" value="Unassembled WGS sequence"/>
</dbReference>
<evidence type="ECO:0000313" key="2">
    <source>
        <dbReference type="Proteomes" id="UP000710440"/>
    </source>
</evidence>
<reference evidence="1 2" key="1">
    <citation type="submission" date="2021-02" db="EMBL/GenBank/DDBJ databases">
        <title>Pan-genome distribution and transcriptional activeness of fungal secondary metabolism genes in Aspergillus section Fumigati.</title>
        <authorList>
            <person name="Takahashi H."/>
            <person name="Umemura M."/>
            <person name="Ninomiya A."/>
            <person name="Kusuya Y."/>
            <person name="Urayama S."/>
            <person name="Shimizu M."/>
            <person name="Watanabe A."/>
            <person name="Kamei K."/>
            <person name="Yaguchi T."/>
            <person name="Hagiwara D."/>
        </authorList>
    </citation>
    <scope>NUCLEOTIDE SEQUENCE [LARGE SCALE GENOMIC DNA]</scope>
    <source>
        <strain evidence="1 2">IFM 47045</strain>
    </source>
</reference>